<keyword evidence="2" id="KW-1185">Reference proteome</keyword>
<evidence type="ECO:0000313" key="1">
    <source>
        <dbReference type="EMBL" id="GBP59772.1"/>
    </source>
</evidence>
<sequence length="126" mass="13958">MRATTEWVDTTAYGLLQHQSGHRCINLTRVFGGYLDGSGSGPMEREIHIVLHHHRYKNGAGNAVGTLHHRMKSSQETTWDNGIRDTLCEEYTSQMNNDNSHVAAASGDLTTPEVGAHLRPQPPIKL</sequence>
<dbReference type="EMBL" id="BGZK01000770">
    <property type="protein sequence ID" value="GBP59772.1"/>
    <property type="molecule type" value="Genomic_DNA"/>
</dbReference>
<gene>
    <name evidence="1" type="ORF">EVAR_44334_1</name>
</gene>
<dbReference type="Proteomes" id="UP000299102">
    <property type="component" value="Unassembled WGS sequence"/>
</dbReference>
<evidence type="ECO:0000313" key="2">
    <source>
        <dbReference type="Proteomes" id="UP000299102"/>
    </source>
</evidence>
<name>A0A4C1XA43_EUMVA</name>
<reference evidence="1 2" key="1">
    <citation type="journal article" date="2019" name="Commun. Biol.">
        <title>The bagworm genome reveals a unique fibroin gene that provides high tensile strength.</title>
        <authorList>
            <person name="Kono N."/>
            <person name="Nakamura H."/>
            <person name="Ohtoshi R."/>
            <person name="Tomita M."/>
            <person name="Numata K."/>
            <person name="Arakawa K."/>
        </authorList>
    </citation>
    <scope>NUCLEOTIDE SEQUENCE [LARGE SCALE GENOMIC DNA]</scope>
</reference>
<accession>A0A4C1XA43</accession>
<comment type="caution">
    <text evidence="1">The sequence shown here is derived from an EMBL/GenBank/DDBJ whole genome shotgun (WGS) entry which is preliminary data.</text>
</comment>
<organism evidence="1 2">
    <name type="scientific">Eumeta variegata</name>
    <name type="common">Bagworm moth</name>
    <name type="synonym">Eumeta japonica</name>
    <dbReference type="NCBI Taxonomy" id="151549"/>
    <lineage>
        <taxon>Eukaryota</taxon>
        <taxon>Metazoa</taxon>
        <taxon>Ecdysozoa</taxon>
        <taxon>Arthropoda</taxon>
        <taxon>Hexapoda</taxon>
        <taxon>Insecta</taxon>
        <taxon>Pterygota</taxon>
        <taxon>Neoptera</taxon>
        <taxon>Endopterygota</taxon>
        <taxon>Lepidoptera</taxon>
        <taxon>Glossata</taxon>
        <taxon>Ditrysia</taxon>
        <taxon>Tineoidea</taxon>
        <taxon>Psychidae</taxon>
        <taxon>Oiketicinae</taxon>
        <taxon>Eumeta</taxon>
    </lineage>
</organism>
<protein>
    <submittedName>
        <fullName evidence="1">Uncharacterized protein</fullName>
    </submittedName>
</protein>
<proteinExistence type="predicted"/>
<dbReference type="AlphaFoldDB" id="A0A4C1XA43"/>